<organism evidence="2 3">
    <name type="scientific">Leptospira meyeri</name>
    <dbReference type="NCBI Taxonomy" id="29508"/>
    <lineage>
        <taxon>Bacteria</taxon>
        <taxon>Pseudomonadati</taxon>
        <taxon>Spirochaetota</taxon>
        <taxon>Spirochaetia</taxon>
        <taxon>Leptospirales</taxon>
        <taxon>Leptospiraceae</taxon>
        <taxon>Leptospira</taxon>
    </lineage>
</organism>
<reference evidence="2 3" key="1">
    <citation type="submission" date="2019-03" db="EMBL/GenBank/DDBJ databases">
        <title>Genomic Encyclopedia of Archaeal and Bacterial Type Strains, Phase II (KMG-II): from individual species to whole genera.</title>
        <authorList>
            <person name="Goeker M."/>
        </authorList>
    </citation>
    <scope>NUCLEOTIDE SEQUENCE [LARGE SCALE GENOMIC DNA]</scope>
    <source>
        <strain evidence="2 3">DSM 21537</strain>
    </source>
</reference>
<dbReference type="Pfam" id="PF13280">
    <property type="entry name" value="WYL"/>
    <property type="match status" value="1"/>
</dbReference>
<gene>
    <name evidence="2" type="ORF">CLV96_1998</name>
</gene>
<evidence type="ECO:0000259" key="1">
    <source>
        <dbReference type="Pfam" id="PF13280"/>
    </source>
</evidence>
<sequence>MNPSTARAASKLNLIRLLASHPEGLGLEEIQSVTGHKSIASLKKDLGELYMIEMYPYSPTDAVDLDFDGEKVKIRLPIAVDSALPLSPKEWSLLRSLLITDKNTEDSKVKKSILDKIDSVIPSGDWSPYQKTKETIIEAIGAKKTLTIVYWKRDTQEKETRTLAPWLLWEENDSYLLAYDLAKEGFRSFRLDYILDISITDTKYPTLPDTAGEFLEGFKQLFGADSENKENAKLWITDGASYHLGMKLNLTPTGNQKQIGESVYREFQSPIRDQNWFIQTILGYGNSILVSEPDEIKTSILLHLQSLAPSRQNLHPHP</sequence>
<dbReference type="InterPro" id="IPR028349">
    <property type="entry name" value="PafC-like"/>
</dbReference>
<dbReference type="PANTHER" id="PTHR34580">
    <property type="match status" value="1"/>
</dbReference>
<evidence type="ECO:0000313" key="2">
    <source>
        <dbReference type="EMBL" id="TDY72982.1"/>
    </source>
</evidence>
<keyword evidence="3" id="KW-1185">Reference proteome</keyword>
<protein>
    <submittedName>
        <fullName evidence="2">Proteasome accessory factor C</fullName>
    </submittedName>
</protein>
<name>A0A4R8MZK8_LEPME</name>
<keyword evidence="2" id="KW-0647">Proteasome</keyword>
<dbReference type="RefSeq" id="WP_004787439.1">
    <property type="nucleotide sequence ID" value="NZ_RQGE01000010.1"/>
</dbReference>
<accession>A0A4R8MZK8</accession>
<feature type="domain" description="WYL" evidence="1">
    <location>
        <begin position="134"/>
        <end position="197"/>
    </location>
</feature>
<dbReference type="OrthoDB" id="9807255at2"/>
<proteinExistence type="predicted"/>
<dbReference type="InterPro" id="IPR051534">
    <property type="entry name" value="CBASS_pafABC_assoc_protein"/>
</dbReference>
<evidence type="ECO:0000313" key="3">
    <source>
        <dbReference type="Proteomes" id="UP000294684"/>
    </source>
</evidence>
<dbReference type="AlphaFoldDB" id="A0A4R8MZK8"/>
<dbReference type="GO" id="GO:0000502">
    <property type="term" value="C:proteasome complex"/>
    <property type="evidence" value="ECO:0007669"/>
    <property type="project" value="UniProtKB-KW"/>
</dbReference>
<dbReference type="PIRSF" id="PIRSF016838">
    <property type="entry name" value="PafC"/>
    <property type="match status" value="1"/>
</dbReference>
<dbReference type="PROSITE" id="PS52050">
    <property type="entry name" value="WYL"/>
    <property type="match status" value="1"/>
</dbReference>
<dbReference type="GeneID" id="79827299"/>
<comment type="caution">
    <text evidence="2">The sequence shown here is derived from an EMBL/GenBank/DDBJ whole genome shotgun (WGS) entry which is preliminary data.</text>
</comment>
<dbReference type="Proteomes" id="UP000294684">
    <property type="component" value="Unassembled WGS sequence"/>
</dbReference>
<dbReference type="InterPro" id="IPR026881">
    <property type="entry name" value="WYL_dom"/>
</dbReference>
<dbReference type="PANTHER" id="PTHR34580:SF1">
    <property type="entry name" value="PROTEIN PAFC"/>
    <property type="match status" value="1"/>
</dbReference>
<dbReference type="STRING" id="1193051.LEP1GSC017_2004"/>
<dbReference type="EMBL" id="SORO01000001">
    <property type="protein sequence ID" value="TDY72982.1"/>
    <property type="molecule type" value="Genomic_DNA"/>
</dbReference>